<feature type="active site" description="Nucleophile" evidence="7">
    <location>
        <position position="83"/>
    </location>
</feature>
<gene>
    <name evidence="9" type="ORF">A2851_01535</name>
</gene>
<dbReference type="GO" id="GO:0016829">
    <property type="term" value="F:lyase activity"/>
    <property type="evidence" value="ECO:0007669"/>
    <property type="project" value="UniProtKB-KW"/>
</dbReference>
<reference evidence="9 10" key="1">
    <citation type="journal article" date="2016" name="Nat. Commun.">
        <title>Thousands of microbial genomes shed light on interconnected biogeochemical processes in an aquifer system.</title>
        <authorList>
            <person name="Anantharaman K."/>
            <person name="Brown C.T."/>
            <person name="Hug L.A."/>
            <person name="Sharon I."/>
            <person name="Castelle C.J."/>
            <person name="Probst A.J."/>
            <person name="Thomas B.C."/>
            <person name="Singh A."/>
            <person name="Wilkins M.J."/>
            <person name="Karaoz U."/>
            <person name="Brodie E.L."/>
            <person name="Williams K.H."/>
            <person name="Hubbard S.S."/>
            <person name="Banfield J.F."/>
        </authorList>
    </citation>
    <scope>NUCLEOTIDE SEQUENCE [LARGE SCALE GENOMIC DNA]</scope>
</reference>
<dbReference type="GO" id="GO:0042823">
    <property type="term" value="P:pyridoxal phosphate biosynthetic process"/>
    <property type="evidence" value="ECO:0007669"/>
    <property type="project" value="InterPro"/>
</dbReference>
<dbReference type="GO" id="GO:0005829">
    <property type="term" value="C:cytosol"/>
    <property type="evidence" value="ECO:0007669"/>
    <property type="project" value="TreeGrafter"/>
</dbReference>
<dbReference type="GO" id="GO:0008614">
    <property type="term" value="P:pyridoxine metabolic process"/>
    <property type="evidence" value="ECO:0007669"/>
    <property type="project" value="TreeGrafter"/>
</dbReference>
<comment type="caution">
    <text evidence="9">The sequence shown here is derived from an EMBL/GenBank/DDBJ whole genome shotgun (WGS) entry which is preliminary data.</text>
</comment>
<name>A0A1F6CTW0_9BACT</name>
<proteinExistence type="inferred from homology"/>
<dbReference type="EC" id="3.5.1.2" evidence="2"/>
<evidence type="ECO:0000256" key="2">
    <source>
        <dbReference type="ARBA" id="ARBA00012918"/>
    </source>
</evidence>
<feature type="binding site" evidence="8">
    <location>
        <begin position="138"/>
        <end position="139"/>
    </location>
    <ligand>
        <name>L-glutamine</name>
        <dbReference type="ChEBI" id="CHEBI:58359"/>
    </ligand>
</feature>
<dbReference type="PROSITE" id="PS01236">
    <property type="entry name" value="PDXT_SNO_1"/>
    <property type="match status" value="1"/>
</dbReference>
<dbReference type="PROSITE" id="PS51130">
    <property type="entry name" value="PDXT_SNO_2"/>
    <property type="match status" value="1"/>
</dbReference>
<evidence type="ECO:0000256" key="5">
    <source>
        <dbReference type="ARBA" id="ARBA00023239"/>
    </source>
</evidence>
<feature type="binding site" evidence="8">
    <location>
        <position position="112"/>
    </location>
    <ligand>
        <name>L-glutamine</name>
        <dbReference type="ChEBI" id="CHEBI:58359"/>
    </ligand>
</feature>
<dbReference type="STRING" id="1798480.A2851_01535"/>
<dbReference type="GO" id="GO:0004359">
    <property type="term" value="F:glutaminase activity"/>
    <property type="evidence" value="ECO:0007669"/>
    <property type="project" value="UniProtKB-EC"/>
</dbReference>
<evidence type="ECO:0000256" key="3">
    <source>
        <dbReference type="ARBA" id="ARBA00022801"/>
    </source>
</evidence>
<dbReference type="PANTHER" id="PTHR31559">
    <property type="entry name" value="PYRIDOXAL 5'-PHOSPHATE SYNTHASE SUBUNIT SNO"/>
    <property type="match status" value="1"/>
</dbReference>
<evidence type="ECO:0000256" key="1">
    <source>
        <dbReference type="ARBA" id="ARBA00008345"/>
    </source>
</evidence>
<dbReference type="Pfam" id="PF01174">
    <property type="entry name" value="SNO"/>
    <property type="match status" value="1"/>
</dbReference>
<sequence length="198" mass="22421">MNTLKVGVLAFHGDVSEHEEALKRAAEKLKLHVDVVLVRTKQALLKLDALIIPGGESTTLQKLCEREGMWGEMKKIKNIFGTCAGAILLAKKLYHREKGQKTLEIMDIDIDRNAYGRQNESFEDDIQTDLGATHAVFIRAPQIKRIGKNVVILAKRGSEIVACEERVQDRYYLAACFHPEVTSTLFHEYFLKQIQRTA</sequence>
<dbReference type="GO" id="GO:1903600">
    <property type="term" value="C:glutaminase complex"/>
    <property type="evidence" value="ECO:0007669"/>
    <property type="project" value="TreeGrafter"/>
</dbReference>
<dbReference type="SUPFAM" id="SSF52317">
    <property type="entry name" value="Class I glutamine amidotransferase-like"/>
    <property type="match status" value="1"/>
</dbReference>
<evidence type="ECO:0000313" key="10">
    <source>
        <dbReference type="Proteomes" id="UP000176863"/>
    </source>
</evidence>
<accession>A0A1F6CTW0</accession>
<dbReference type="PANTHER" id="PTHR31559:SF0">
    <property type="entry name" value="PYRIDOXAL 5'-PHOSPHATE SYNTHASE SUBUNIT SNO1-RELATED"/>
    <property type="match status" value="1"/>
</dbReference>
<keyword evidence="5" id="KW-0456">Lyase</keyword>
<keyword evidence="3" id="KW-0378">Hydrolase</keyword>
<feature type="active site" description="Charge relay system" evidence="7">
    <location>
        <position position="180"/>
    </location>
</feature>
<feature type="active site" description="Charge relay system" evidence="7">
    <location>
        <position position="178"/>
    </location>
</feature>
<dbReference type="PIRSF" id="PIRSF005639">
    <property type="entry name" value="Glut_amidoT_SNO"/>
    <property type="match status" value="1"/>
</dbReference>
<dbReference type="EMBL" id="MFKT01000027">
    <property type="protein sequence ID" value="OGG52547.1"/>
    <property type="molecule type" value="Genomic_DNA"/>
</dbReference>
<evidence type="ECO:0000256" key="8">
    <source>
        <dbReference type="PIRSR" id="PIRSR005639-2"/>
    </source>
</evidence>
<evidence type="ECO:0000256" key="4">
    <source>
        <dbReference type="ARBA" id="ARBA00022962"/>
    </source>
</evidence>
<dbReference type="Gene3D" id="3.40.50.880">
    <property type="match status" value="1"/>
</dbReference>
<dbReference type="InterPro" id="IPR021196">
    <property type="entry name" value="PdxT/SNO_CS"/>
</dbReference>
<dbReference type="InterPro" id="IPR002161">
    <property type="entry name" value="PdxT/SNO"/>
</dbReference>
<keyword evidence="4" id="KW-0315">Glutamine amidotransferase</keyword>
<comment type="similarity">
    <text evidence="1">Belongs to the glutaminase PdxT/SNO family.</text>
</comment>
<dbReference type="NCBIfam" id="TIGR03800">
    <property type="entry name" value="PLP_synth_Pdx2"/>
    <property type="match status" value="1"/>
</dbReference>
<evidence type="ECO:0000256" key="7">
    <source>
        <dbReference type="PIRSR" id="PIRSR005639-1"/>
    </source>
</evidence>
<evidence type="ECO:0000256" key="6">
    <source>
        <dbReference type="ARBA" id="ARBA00049534"/>
    </source>
</evidence>
<protein>
    <recommendedName>
        <fullName evidence="2">glutaminase</fullName>
        <ecNumber evidence="2">3.5.1.2</ecNumber>
    </recommendedName>
</protein>
<dbReference type="PROSITE" id="PS51273">
    <property type="entry name" value="GATASE_TYPE_1"/>
    <property type="match status" value="1"/>
</dbReference>
<evidence type="ECO:0000313" key="9">
    <source>
        <dbReference type="EMBL" id="OGG52547.1"/>
    </source>
</evidence>
<organism evidence="9 10">
    <name type="scientific">Candidatus Kaiserbacteria bacterium RIFCSPHIGHO2_01_FULL_53_29</name>
    <dbReference type="NCBI Taxonomy" id="1798480"/>
    <lineage>
        <taxon>Bacteria</taxon>
        <taxon>Candidatus Kaiseribacteriota</taxon>
    </lineage>
</organism>
<dbReference type="AlphaFoldDB" id="A0A1F6CTW0"/>
<feature type="binding site" evidence="8">
    <location>
        <begin position="55"/>
        <end position="57"/>
    </location>
    <ligand>
        <name>L-glutamine</name>
        <dbReference type="ChEBI" id="CHEBI:58359"/>
    </ligand>
</feature>
<dbReference type="InterPro" id="IPR029062">
    <property type="entry name" value="Class_I_gatase-like"/>
</dbReference>
<comment type="catalytic activity">
    <reaction evidence="6">
        <text>L-glutamine + H2O = L-glutamate + NH4(+)</text>
        <dbReference type="Rhea" id="RHEA:15889"/>
        <dbReference type="ChEBI" id="CHEBI:15377"/>
        <dbReference type="ChEBI" id="CHEBI:28938"/>
        <dbReference type="ChEBI" id="CHEBI:29985"/>
        <dbReference type="ChEBI" id="CHEBI:58359"/>
        <dbReference type="EC" id="3.5.1.2"/>
    </reaction>
</comment>
<dbReference type="Proteomes" id="UP000176863">
    <property type="component" value="Unassembled WGS sequence"/>
</dbReference>